<dbReference type="KEGG" id="smo:SELMODRAFT_425323"/>
<dbReference type="InParanoid" id="D8SSR1"/>
<accession>D8SSR1</accession>
<dbReference type="Proteomes" id="UP000001514">
    <property type="component" value="Unassembled WGS sequence"/>
</dbReference>
<gene>
    <name evidence="1" type="ORF">SELMODRAFT_425323</name>
</gene>
<dbReference type="Gramene" id="EFJ12623">
    <property type="protein sequence ID" value="EFJ12623"/>
    <property type="gene ID" value="SELMODRAFT_425323"/>
</dbReference>
<evidence type="ECO:0000313" key="1">
    <source>
        <dbReference type="EMBL" id="EFJ12623.1"/>
    </source>
</evidence>
<reference evidence="1 2" key="1">
    <citation type="journal article" date="2011" name="Science">
        <title>The Selaginella genome identifies genetic changes associated with the evolution of vascular plants.</title>
        <authorList>
            <person name="Banks J.A."/>
            <person name="Nishiyama T."/>
            <person name="Hasebe M."/>
            <person name="Bowman J.L."/>
            <person name="Gribskov M."/>
            <person name="dePamphilis C."/>
            <person name="Albert V.A."/>
            <person name="Aono N."/>
            <person name="Aoyama T."/>
            <person name="Ambrose B.A."/>
            <person name="Ashton N.W."/>
            <person name="Axtell M.J."/>
            <person name="Barker E."/>
            <person name="Barker M.S."/>
            <person name="Bennetzen J.L."/>
            <person name="Bonawitz N.D."/>
            <person name="Chapple C."/>
            <person name="Cheng C."/>
            <person name="Correa L.G."/>
            <person name="Dacre M."/>
            <person name="DeBarry J."/>
            <person name="Dreyer I."/>
            <person name="Elias M."/>
            <person name="Engstrom E.M."/>
            <person name="Estelle M."/>
            <person name="Feng L."/>
            <person name="Finet C."/>
            <person name="Floyd S.K."/>
            <person name="Frommer W.B."/>
            <person name="Fujita T."/>
            <person name="Gramzow L."/>
            <person name="Gutensohn M."/>
            <person name="Harholt J."/>
            <person name="Hattori M."/>
            <person name="Heyl A."/>
            <person name="Hirai T."/>
            <person name="Hiwatashi Y."/>
            <person name="Ishikawa M."/>
            <person name="Iwata M."/>
            <person name="Karol K.G."/>
            <person name="Koehler B."/>
            <person name="Kolukisaoglu U."/>
            <person name="Kubo M."/>
            <person name="Kurata T."/>
            <person name="Lalonde S."/>
            <person name="Li K."/>
            <person name="Li Y."/>
            <person name="Litt A."/>
            <person name="Lyons E."/>
            <person name="Manning G."/>
            <person name="Maruyama T."/>
            <person name="Michael T.P."/>
            <person name="Mikami K."/>
            <person name="Miyazaki S."/>
            <person name="Morinaga S."/>
            <person name="Murata T."/>
            <person name="Mueller-Roeber B."/>
            <person name="Nelson D.R."/>
            <person name="Obara M."/>
            <person name="Oguri Y."/>
            <person name="Olmstead R.G."/>
            <person name="Onodera N."/>
            <person name="Petersen B.L."/>
            <person name="Pils B."/>
            <person name="Prigge M."/>
            <person name="Rensing S.A."/>
            <person name="Riano-Pachon D.M."/>
            <person name="Roberts A.W."/>
            <person name="Sato Y."/>
            <person name="Scheller H.V."/>
            <person name="Schulz B."/>
            <person name="Schulz C."/>
            <person name="Shakirov E.V."/>
            <person name="Shibagaki N."/>
            <person name="Shinohara N."/>
            <person name="Shippen D.E."/>
            <person name="Soerensen I."/>
            <person name="Sotooka R."/>
            <person name="Sugimoto N."/>
            <person name="Sugita M."/>
            <person name="Sumikawa N."/>
            <person name="Tanurdzic M."/>
            <person name="Theissen G."/>
            <person name="Ulvskov P."/>
            <person name="Wakazuki S."/>
            <person name="Weng J.K."/>
            <person name="Willats W.W."/>
            <person name="Wipf D."/>
            <person name="Wolf P.G."/>
            <person name="Yang L."/>
            <person name="Zimmer A.D."/>
            <person name="Zhu Q."/>
            <person name="Mitros T."/>
            <person name="Hellsten U."/>
            <person name="Loque D."/>
            <person name="Otillar R."/>
            <person name="Salamov A."/>
            <person name="Schmutz J."/>
            <person name="Shapiro H."/>
            <person name="Lindquist E."/>
            <person name="Lucas S."/>
            <person name="Rokhsar D."/>
            <person name="Grigoriev I.V."/>
        </authorList>
    </citation>
    <scope>NUCLEOTIDE SEQUENCE [LARGE SCALE GENOMIC DNA]</scope>
</reference>
<proteinExistence type="predicted"/>
<dbReference type="EMBL" id="GL377638">
    <property type="protein sequence ID" value="EFJ12623.1"/>
    <property type="molecule type" value="Genomic_DNA"/>
</dbReference>
<evidence type="ECO:0000313" key="2">
    <source>
        <dbReference type="Proteomes" id="UP000001514"/>
    </source>
</evidence>
<dbReference type="AlphaFoldDB" id="D8SSR1"/>
<name>D8SSR1_SELML</name>
<keyword evidence="2" id="KW-1185">Reference proteome</keyword>
<sequence length="190" mass="21376">MRNSICTPIFYKTALATVNEDQDGFQERNSSKPDHSNFLKSNSLSGSQQWVFTWCAHNASVCKDPAKFPSDLVVIESTVGAATMFAPSTVSESLGCLDMRAGRRRRLLQSIPGVWHHSLRSWKHERRDFGSHAFAGELWICLPISSSLHPRSLDRDLHPSVYWAYGGRIKHSHHAATFALEEICNLLHTT</sequence>
<dbReference type="HOGENOM" id="CLU_1430286_0_0_1"/>
<protein>
    <submittedName>
        <fullName evidence="1">Uncharacterized protein</fullName>
    </submittedName>
</protein>
<organism evidence="2">
    <name type="scientific">Selaginella moellendorffii</name>
    <name type="common">Spikemoss</name>
    <dbReference type="NCBI Taxonomy" id="88036"/>
    <lineage>
        <taxon>Eukaryota</taxon>
        <taxon>Viridiplantae</taxon>
        <taxon>Streptophyta</taxon>
        <taxon>Embryophyta</taxon>
        <taxon>Tracheophyta</taxon>
        <taxon>Lycopodiopsida</taxon>
        <taxon>Selaginellales</taxon>
        <taxon>Selaginellaceae</taxon>
        <taxon>Selaginella</taxon>
    </lineage>
</organism>